<dbReference type="CDD" id="cd14319">
    <property type="entry name" value="UBA_NBR1"/>
    <property type="match status" value="2"/>
</dbReference>
<dbReference type="Proteomes" id="UP000288805">
    <property type="component" value="Unassembled WGS sequence"/>
</dbReference>
<dbReference type="EMBL" id="QGNW01001159">
    <property type="protein sequence ID" value="RVW53050.1"/>
    <property type="molecule type" value="Genomic_DNA"/>
</dbReference>
<evidence type="ECO:0000256" key="9">
    <source>
        <dbReference type="PROSITE-ProRule" id="PRU00228"/>
    </source>
</evidence>
<dbReference type="InterPro" id="IPR043145">
    <property type="entry name" value="Znf_ZZ_sf"/>
</dbReference>
<dbReference type="GO" id="GO:0005773">
    <property type="term" value="C:vacuole"/>
    <property type="evidence" value="ECO:0007669"/>
    <property type="project" value="UniProtKB-SubCell"/>
</dbReference>
<evidence type="ECO:0000256" key="4">
    <source>
        <dbReference type="ARBA" id="ARBA00022723"/>
    </source>
</evidence>
<dbReference type="GO" id="GO:0015031">
    <property type="term" value="P:protein transport"/>
    <property type="evidence" value="ECO:0007669"/>
    <property type="project" value="UniProtKB-KW"/>
</dbReference>
<organism evidence="13 14">
    <name type="scientific">Vitis vinifera</name>
    <name type="common">Grape</name>
    <dbReference type="NCBI Taxonomy" id="29760"/>
    <lineage>
        <taxon>Eukaryota</taxon>
        <taxon>Viridiplantae</taxon>
        <taxon>Streptophyta</taxon>
        <taxon>Embryophyta</taxon>
        <taxon>Tracheophyta</taxon>
        <taxon>Spermatophyta</taxon>
        <taxon>Magnoliopsida</taxon>
        <taxon>eudicotyledons</taxon>
        <taxon>Gunneridae</taxon>
        <taxon>Pentapetalae</taxon>
        <taxon>rosids</taxon>
        <taxon>Vitales</taxon>
        <taxon>Vitaceae</taxon>
        <taxon>Viteae</taxon>
        <taxon>Vitis</taxon>
    </lineage>
</organism>
<protein>
    <submittedName>
        <fullName evidence="13">Protein NBR1-like</fullName>
    </submittedName>
</protein>
<feature type="domain" description="ZZ-type" evidence="11">
    <location>
        <begin position="445"/>
        <end position="495"/>
    </location>
</feature>
<dbReference type="InterPro" id="IPR000270">
    <property type="entry name" value="PB1_dom"/>
</dbReference>
<dbReference type="GO" id="GO:0008270">
    <property type="term" value="F:zinc ion binding"/>
    <property type="evidence" value="ECO:0007669"/>
    <property type="project" value="UniProtKB-KW"/>
</dbReference>
<dbReference type="SUPFAM" id="SSF54277">
    <property type="entry name" value="CAD &amp; PB1 domains"/>
    <property type="match status" value="1"/>
</dbReference>
<evidence type="ECO:0000256" key="1">
    <source>
        <dbReference type="ARBA" id="ARBA00004116"/>
    </source>
</evidence>
<dbReference type="Pfam" id="PF24932">
    <property type="entry name" value="UBA_NBR1_C"/>
    <property type="match status" value="2"/>
</dbReference>
<dbReference type="AlphaFoldDB" id="A0A438EZ77"/>
<keyword evidence="6" id="KW-0862">Zinc</keyword>
<proteinExistence type="predicted"/>
<dbReference type="InterPro" id="IPR013783">
    <property type="entry name" value="Ig-like_fold"/>
</dbReference>
<dbReference type="InterPro" id="IPR009060">
    <property type="entry name" value="UBA-like_sf"/>
</dbReference>
<dbReference type="Pfam" id="PF00564">
    <property type="entry name" value="PB1"/>
    <property type="match status" value="1"/>
</dbReference>
<name>A0A438EZ77_VITVI</name>
<dbReference type="Gene3D" id="3.10.20.90">
    <property type="entry name" value="Phosphatidylinositol 3-kinase Catalytic Subunit, Chain A, domain 1"/>
    <property type="match status" value="1"/>
</dbReference>
<dbReference type="GO" id="GO:0006914">
    <property type="term" value="P:autophagy"/>
    <property type="evidence" value="ECO:0007669"/>
    <property type="project" value="UniProtKB-KW"/>
</dbReference>
<comment type="subcellular location">
    <subcellularLocation>
        <location evidence="1">Vacuole</location>
    </subcellularLocation>
</comment>
<evidence type="ECO:0000256" key="8">
    <source>
        <dbReference type="ARBA" id="ARBA00023006"/>
    </source>
</evidence>
<dbReference type="Gene3D" id="3.30.60.90">
    <property type="match status" value="1"/>
</dbReference>
<dbReference type="FunFam" id="1.10.8.10:FF:000085">
    <property type="entry name" value="protein NBR1 homolog"/>
    <property type="match status" value="1"/>
</dbReference>
<evidence type="ECO:0000256" key="2">
    <source>
        <dbReference type="ARBA" id="ARBA00022448"/>
    </source>
</evidence>
<feature type="compositionally biased region" description="Polar residues" evidence="10">
    <location>
        <begin position="212"/>
        <end position="231"/>
    </location>
</feature>
<dbReference type="InterPro" id="IPR053793">
    <property type="entry name" value="PB1-like"/>
</dbReference>
<comment type="caution">
    <text evidence="13">The sequence shown here is derived from an EMBL/GenBank/DDBJ whole genome shotgun (WGS) entry which is preliminary data.</text>
</comment>
<evidence type="ECO:0000259" key="12">
    <source>
        <dbReference type="PROSITE" id="PS51745"/>
    </source>
</evidence>
<dbReference type="Pfam" id="PF16158">
    <property type="entry name" value="N_BRCA1_IG"/>
    <property type="match status" value="1"/>
</dbReference>
<evidence type="ECO:0000259" key="11">
    <source>
        <dbReference type="PROSITE" id="PS50135"/>
    </source>
</evidence>
<dbReference type="CDD" id="cd06398">
    <property type="entry name" value="PB1_Joka2"/>
    <property type="match status" value="1"/>
</dbReference>
<dbReference type="SMART" id="SM00291">
    <property type="entry name" value="ZnF_ZZ"/>
    <property type="match status" value="1"/>
</dbReference>
<dbReference type="PANTHER" id="PTHR20930">
    <property type="entry name" value="OVARIAN CARCINOMA ANTIGEN CA125-RELATED"/>
    <property type="match status" value="1"/>
</dbReference>
<dbReference type="PANTHER" id="PTHR20930:SF0">
    <property type="entry name" value="PROTEIN ILRUN"/>
    <property type="match status" value="1"/>
</dbReference>
<dbReference type="SUPFAM" id="SSF57850">
    <property type="entry name" value="RING/U-box"/>
    <property type="match status" value="1"/>
</dbReference>
<evidence type="ECO:0000256" key="10">
    <source>
        <dbReference type="SAM" id="MobiDB-lite"/>
    </source>
</evidence>
<dbReference type="InterPro" id="IPR032350">
    <property type="entry name" value="Nbr1_FW"/>
</dbReference>
<accession>A0A438EZ77</accession>
<dbReference type="SUPFAM" id="SSF46934">
    <property type="entry name" value="UBA-like"/>
    <property type="match status" value="1"/>
</dbReference>
<feature type="region of interest" description="Disordered" evidence="10">
    <location>
        <begin position="212"/>
        <end position="233"/>
    </location>
</feature>
<dbReference type="Gene3D" id="1.10.8.10">
    <property type="entry name" value="DNA helicase RuvA subunit, C-terminal domain"/>
    <property type="match status" value="2"/>
</dbReference>
<keyword evidence="7" id="KW-0653">Protein transport</keyword>
<keyword evidence="3" id="KW-0926">Vacuole</keyword>
<evidence type="ECO:0000256" key="7">
    <source>
        <dbReference type="ARBA" id="ARBA00022927"/>
    </source>
</evidence>
<keyword evidence="5 9" id="KW-0863">Zinc-finger</keyword>
<keyword evidence="2" id="KW-0813">Transport</keyword>
<dbReference type="Gene3D" id="2.60.40.10">
    <property type="entry name" value="Immunoglobulins"/>
    <property type="match status" value="1"/>
</dbReference>
<keyword evidence="4" id="KW-0479">Metal-binding</keyword>
<dbReference type="SMART" id="SM00666">
    <property type="entry name" value="PB1"/>
    <property type="match status" value="1"/>
</dbReference>
<dbReference type="InterPro" id="IPR000433">
    <property type="entry name" value="Znf_ZZ"/>
</dbReference>
<keyword evidence="8" id="KW-0072">Autophagy</keyword>
<gene>
    <name evidence="13" type="primary">NBR1_1</name>
    <name evidence="13" type="ORF">CK203_072642</name>
</gene>
<evidence type="ECO:0000256" key="5">
    <source>
        <dbReference type="ARBA" id="ARBA00022771"/>
    </source>
</evidence>
<dbReference type="Pfam" id="PF00569">
    <property type="entry name" value="ZZ"/>
    <property type="match status" value="1"/>
</dbReference>
<reference evidence="13 14" key="1">
    <citation type="journal article" date="2018" name="PLoS Genet.">
        <title>Population sequencing reveals clonal diversity and ancestral inbreeding in the grapevine cultivar Chardonnay.</title>
        <authorList>
            <person name="Roach M.J."/>
            <person name="Johnson D.L."/>
            <person name="Bohlmann J."/>
            <person name="van Vuuren H.J."/>
            <person name="Jones S.J."/>
            <person name="Pretorius I.S."/>
            <person name="Schmidt S.A."/>
            <person name="Borneman A.R."/>
        </authorList>
    </citation>
    <scope>NUCLEOTIDE SEQUENCE [LARGE SCALE GENOMIC DNA]</scope>
    <source>
        <strain evidence="14">cv. Chardonnay</strain>
        <tissue evidence="13">Leaf</tissue>
    </source>
</reference>
<evidence type="ECO:0000256" key="3">
    <source>
        <dbReference type="ARBA" id="ARBA00022554"/>
    </source>
</evidence>
<evidence type="ECO:0000313" key="14">
    <source>
        <dbReference type="Proteomes" id="UP000288805"/>
    </source>
</evidence>
<dbReference type="InterPro" id="IPR056893">
    <property type="entry name" value="UBA_Nbr1_C"/>
</dbReference>
<dbReference type="PROSITE" id="PS51745">
    <property type="entry name" value="PB1"/>
    <property type="match status" value="1"/>
</dbReference>
<sequence>MESTKVIKVKYGNTLRRFNACLDENGELDLDINGLRAKVITLFNLVPDADLTLTYIDEDGDVVTLVDDEDLHDVMRQRLKFLRITVLLNIEKDGRSHTRSSGSSTPMRSPFNLRPFQDGNAGVAPMRSPFDLRPFQDGNAGVAPMRPPFDLRPFQDGNAGVAEFIKSVPEPLLEAFSKLSTDFTSKAASSAPVLSEVLTCLSKMGESYLNSVSPSEVGADSSTHNRSSDNSVDPLVTEYTKAPQADSNKNCCQLLNSKIQILNLMKWEQLDPCLEFFPDISKIPIFPVITESGAVTITAGIASNVPATDNKEANVESNVAPVASNDPSVDKRKETKKESKYAPIACSDCANDPSVDKRKEIKKESKISRPYNPDPSHITCLDGGISKKISSDGRNYAAPNFGNPFSDCPFTGMPPVNNSLLSTGARPRPPLFKRSYKDAMGGTFHKGIQCDGCGVHPITGPRFKSKVKEDYDLCSICFSDMGNEADYIRIDWPARQHPWSFKMSHDPVYGTVMAPSIPFTKTWRMRNTGNAVWARGTRLVWIGGDRFSEKDSVEICRDCVPIGEELEISVDFTAPEFPGRYISYWRMAAPSGQTFGQRVWVLIQVDSSLKDLLGDSMPVINLNFPPSSGGSKSPQIIDVNVEPLVDGGLVEVNEPVKPIVKEHANKNQELNFPIDDNLLATNVVPGPVSPENNSSVSYPIIDFSDAAPISGVDKAALDQAALEEVMGKNDGVEQSLLKALDEMGFKCDAFNKEILRMHEYDLEETVNHLCGVGEWDPILEELKEMGFNDTELNKKLLRKNNGSLKRVVMDLIAVEKY</sequence>
<evidence type="ECO:0000313" key="13">
    <source>
        <dbReference type="EMBL" id="RVW53050.1"/>
    </source>
</evidence>
<dbReference type="PROSITE" id="PS50135">
    <property type="entry name" value="ZF_ZZ_2"/>
    <property type="match status" value="1"/>
</dbReference>
<feature type="domain" description="PB1" evidence="12">
    <location>
        <begin position="4"/>
        <end position="89"/>
    </location>
</feature>
<dbReference type="CDD" id="cd14947">
    <property type="entry name" value="NBR1_like"/>
    <property type="match status" value="1"/>
</dbReference>
<evidence type="ECO:0000256" key="6">
    <source>
        <dbReference type="ARBA" id="ARBA00022833"/>
    </source>
</evidence>